<comment type="caution">
    <text evidence="1">The sequence shown here is derived from an EMBL/GenBank/DDBJ whole genome shotgun (WGS) entry which is preliminary data.</text>
</comment>
<accession>A0AAD8ZWJ4</accession>
<dbReference type="Proteomes" id="UP001239994">
    <property type="component" value="Unassembled WGS sequence"/>
</dbReference>
<evidence type="ECO:0000313" key="2">
    <source>
        <dbReference type="Proteomes" id="UP001239994"/>
    </source>
</evidence>
<proteinExistence type="predicted"/>
<keyword evidence="2" id="KW-1185">Reference proteome</keyword>
<sequence length="283" mass="31080">MPSSKAGLKGEFDELFLMVQQEMMQTLDQQHDTMIPCQLPPGRLCSHGDDPDKKREEVSEGLSLEDFPALPCTALPCGDRPAQKAHIKKEVSSNIPLSAFNSQAFDNLAGLRPQRNQRQQKCQRLKCMVFSNEAIMEAIQSTQASKALNEPCSQLPVSCQPGDVTETAVDDEKMSKKQGRSNLLVFAGTGEKLMIENLPITGGHGLQRGSTDGARVVHDPAGADTKSTKKAAGLPENSKSHCFQEDATVRRRKVLSSASDKVHGYHEEKQFNVTFNMLIYPVV</sequence>
<evidence type="ECO:0000313" key="1">
    <source>
        <dbReference type="EMBL" id="KAK1804725.1"/>
    </source>
</evidence>
<reference evidence="1" key="1">
    <citation type="submission" date="2023-03" db="EMBL/GenBank/DDBJ databases">
        <title>Electrophorus voltai genome.</title>
        <authorList>
            <person name="Bian C."/>
        </authorList>
    </citation>
    <scope>NUCLEOTIDE SEQUENCE</scope>
    <source>
        <strain evidence="1">CB-2022</strain>
        <tissue evidence="1">Muscle</tissue>
    </source>
</reference>
<name>A0AAD8ZWJ4_9TELE</name>
<dbReference type="AlphaFoldDB" id="A0AAD8ZWJ4"/>
<protein>
    <submittedName>
        <fullName evidence="1">Uncharacterized protein</fullName>
    </submittedName>
</protein>
<dbReference type="EMBL" id="JAROKS010000003">
    <property type="protein sequence ID" value="KAK1804725.1"/>
    <property type="molecule type" value="Genomic_DNA"/>
</dbReference>
<gene>
    <name evidence="1" type="ORF">P4O66_003577</name>
</gene>
<organism evidence="1 2">
    <name type="scientific">Electrophorus voltai</name>
    <dbReference type="NCBI Taxonomy" id="2609070"/>
    <lineage>
        <taxon>Eukaryota</taxon>
        <taxon>Metazoa</taxon>
        <taxon>Chordata</taxon>
        <taxon>Craniata</taxon>
        <taxon>Vertebrata</taxon>
        <taxon>Euteleostomi</taxon>
        <taxon>Actinopterygii</taxon>
        <taxon>Neopterygii</taxon>
        <taxon>Teleostei</taxon>
        <taxon>Ostariophysi</taxon>
        <taxon>Gymnotiformes</taxon>
        <taxon>Gymnotoidei</taxon>
        <taxon>Gymnotidae</taxon>
        <taxon>Electrophorus</taxon>
    </lineage>
</organism>